<dbReference type="InterPro" id="IPR036390">
    <property type="entry name" value="WH_DNA-bd_sf"/>
</dbReference>
<dbReference type="PANTHER" id="PTHR30136">
    <property type="entry name" value="HELIX-TURN-HELIX TRANSCRIPTIONAL REGULATOR, ICLR FAMILY"/>
    <property type="match status" value="1"/>
</dbReference>
<dbReference type="RefSeq" id="WP_132187022.1">
    <property type="nucleotide sequence ID" value="NZ_SLWM01000001.1"/>
</dbReference>
<dbReference type="InterPro" id="IPR029016">
    <property type="entry name" value="GAF-like_dom_sf"/>
</dbReference>
<dbReference type="Pfam" id="PF01614">
    <property type="entry name" value="IclR_C"/>
    <property type="match status" value="1"/>
</dbReference>
<comment type="caution">
    <text evidence="6">The sequence shown here is derived from an EMBL/GenBank/DDBJ whole genome shotgun (WGS) entry which is preliminary data.</text>
</comment>
<protein>
    <submittedName>
        <fullName evidence="6">IclR family transcriptional regulator</fullName>
    </submittedName>
</protein>
<feature type="domain" description="HTH iclR-type" evidence="4">
    <location>
        <begin position="16"/>
        <end position="76"/>
    </location>
</feature>
<organism evidence="6 7">
    <name type="scientific">Kribbella orskensis</name>
    <dbReference type="NCBI Taxonomy" id="2512216"/>
    <lineage>
        <taxon>Bacteria</taxon>
        <taxon>Bacillati</taxon>
        <taxon>Actinomycetota</taxon>
        <taxon>Actinomycetes</taxon>
        <taxon>Propionibacteriales</taxon>
        <taxon>Kribbellaceae</taxon>
        <taxon>Kribbella</taxon>
    </lineage>
</organism>
<sequence>MTGQLDRPASGYRDRNSTADRALEVLQLFSDDRLVWSGSEIAAHFGVARSTGYRYLKGLVSSGFIEECDGGFRLGPRVFELARLARKGLGLSEIARPVMRELADDVGETVLLTRLSGTAVVCLELEESTHHIRLSYERGHVMPVNAGAAAEVLLAWTPAADVDEILAAAPLKRFTRHTITSPTALHTRLAQIRRQGFALSSGELDPDVLGVAAPIWSADDKVEAAISIAALATRVPESRTTKVTKAVRNAAERITTRLQHIDE</sequence>
<evidence type="ECO:0000313" key="6">
    <source>
        <dbReference type="EMBL" id="TCO32026.1"/>
    </source>
</evidence>
<reference evidence="6 7" key="1">
    <citation type="journal article" date="2015" name="Stand. Genomic Sci.">
        <title>Genomic Encyclopedia of Bacterial and Archaeal Type Strains, Phase III: the genomes of soil and plant-associated and newly described type strains.</title>
        <authorList>
            <person name="Whitman W.B."/>
            <person name="Woyke T."/>
            <person name="Klenk H.P."/>
            <person name="Zhou Y."/>
            <person name="Lilburn T.G."/>
            <person name="Beck B.J."/>
            <person name="De Vos P."/>
            <person name="Vandamme P."/>
            <person name="Eisen J.A."/>
            <person name="Garrity G."/>
            <person name="Hugenholtz P."/>
            <person name="Kyrpides N.C."/>
        </authorList>
    </citation>
    <scope>NUCLEOTIDE SEQUENCE [LARGE SCALE GENOMIC DNA]</scope>
    <source>
        <strain evidence="6 7">VKM Ac-2538</strain>
    </source>
</reference>
<keyword evidence="2" id="KW-0238">DNA-binding</keyword>
<dbReference type="SUPFAM" id="SSF55781">
    <property type="entry name" value="GAF domain-like"/>
    <property type="match status" value="1"/>
</dbReference>
<evidence type="ECO:0000256" key="3">
    <source>
        <dbReference type="ARBA" id="ARBA00023163"/>
    </source>
</evidence>
<dbReference type="SMART" id="SM00346">
    <property type="entry name" value="HTH_ICLR"/>
    <property type="match status" value="1"/>
</dbReference>
<dbReference type="EMBL" id="SLWM01000001">
    <property type="protein sequence ID" value="TCO32026.1"/>
    <property type="molecule type" value="Genomic_DNA"/>
</dbReference>
<dbReference type="InterPro" id="IPR036388">
    <property type="entry name" value="WH-like_DNA-bd_sf"/>
</dbReference>
<dbReference type="SUPFAM" id="SSF46785">
    <property type="entry name" value="Winged helix' DNA-binding domain"/>
    <property type="match status" value="1"/>
</dbReference>
<evidence type="ECO:0000256" key="1">
    <source>
        <dbReference type="ARBA" id="ARBA00023015"/>
    </source>
</evidence>
<keyword evidence="1" id="KW-0805">Transcription regulation</keyword>
<dbReference type="Pfam" id="PF09339">
    <property type="entry name" value="HTH_IclR"/>
    <property type="match status" value="1"/>
</dbReference>
<accession>A0ABY2BUQ7</accession>
<feature type="domain" description="IclR-ED" evidence="5">
    <location>
        <begin position="77"/>
        <end position="260"/>
    </location>
</feature>
<dbReference type="InterPro" id="IPR005471">
    <property type="entry name" value="Tscrpt_reg_IclR_N"/>
</dbReference>
<dbReference type="InterPro" id="IPR014757">
    <property type="entry name" value="Tscrpt_reg_IclR_C"/>
</dbReference>
<dbReference type="Gene3D" id="3.30.450.40">
    <property type="match status" value="1"/>
</dbReference>
<keyword evidence="7" id="KW-1185">Reference proteome</keyword>
<evidence type="ECO:0000256" key="2">
    <source>
        <dbReference type="ARBA" id="ARBA00023125"/>
    </source>
</evidence>
<dbReference type="PANTHER" id="PTHR30136:SF24">
    <property type="entry name" value="HTH-TYPE TRANSCRIPTIONAL REPRESSOR ALLR"/>
    <property type="match status" value="1"/>
</dbReference>
<evidence type="ECO:0000259" key="5">
    <source>
        <dbReference type="PROSITE" id="PS51078"/>
    </source>
</evidence>
<dbReference type="Proteomes" id="UP000295818">
    <property type="component" value="Unassembled WGS sequence"/>
</dbReference>
<dbReference type="InterPro" id="IPR050707">
    <property type="entry name" value="HTH_MetabolicPath_Reg"/>
</dbReference>
<keyword evidence="3" id="KW-0804">Transcription</keyword>
<dbReference type="PROSITE" id="PS51077">
    <property type="entry name" value="HTH_ICLR"/>
    <property type="match status" value="1"/>
</dbReference>
<dbReference type="PROSITE" id="PS51078">
    <property type="entry name" value="ICLR_ED"/>
    <property type="match status" value="1"/>
</dbReference>
<gene>
    <name evidence="6" type="ORF">EV644_101669</name>
</gene>
<dbReference type="Gene3D" id="1.10.10.10">
    <property type="entry name" value="Winged helix-like DNA-binding domain superfamily/Winged helix DNA-binding domain"/>
    <property type="match status" value="1"/>
</dbReference>
<proteinExistence type="predicted"/>
<name>A0ABY2BUQ7_9ACTN</name>
<evidence type="ECO:0000313" key="7">
    <source>
        <dbReference type="Proteomes" id="UP000295818"/>
    </source>
</evidence>
<evidence type="ECO:0000259" key="4">
    <source>
        <dbReference type="PROSITE" id="PS51077"/>
    </source>
</evidence>